<protein>
    <submittedName>
        <fullName evidence="1">Uncharacterized protein</fullName>
    </submittedName>
</protein>
<dbReference type="Proteomes" id="UP001497644">
    <property type="component" value="Chromosome 6"/>
</dbReference>
<reference evidence="1" key="1">
    <citation type="submission" date="2024-04" db="EMBL/GenBank/DDBJ databases">
        <authorList>
            <consortium name="Molecular Ecology Group"/>
        </authorList>
    </citation>
    <scope>NUCLEOTIDE SEQUENCE</scope>
</reference>
<sequence>MRATIFAYSKQQYGGDAQYARTHKYTHKRIVVTSAMTIIAKIRGQADKIASKSQVSRRCTHLHGPVYASHRRPVVFLIDPHANRAKSNRSTVTRTRVRDNRSLLTSVARHYVKLFEYHVLYGHGLPS</sequence>
<dbReference type="EMBL" id="OZ034829">
    <property type="protein sequence ID" value="CAL1685662.1"/>
    <property type="molecule type" value="Genomic_DNA"/>
</dbReference>
<accession>A0AAV2NZ33</accession>
<proteinExistence type="predicted"/>
<evidence type="ECO:0000313" key="1">
    <source>
        <dbReference type="EMBL" id="CAL1685662.1"/>
    </source>
</evidence>
<keyword evidence="2" id="KW-1185">Reference proteome</keyword>
<evidence type="ECO:0000313" key="2">
    <source>
        <dbReference type="Proteomes" id="UP001497644"/>
    </source>
</evidence>
<name>A0AAV2NZ33_9HYME</name>
<gene>
    <name evidence="1" type="ORF">LPLAT_LOCUS11101</name>
</gene>
<dbReference type="AlphaFoldDB" id="A0AAV2NZ33"/>
<organism evidence="1 2">
    <name type="scientific">Lasius platythorax</name>
    <dbReference type="NCBI Taxonomy" id="488582"/>
    <lineage>
        <taxon>Eukaryota</taxon>
        <taxon>Metazoa</taxon>
        <taxon>Ecdysozoa</taxon>
        <taxon>Arthropoda</taxon>
        <taxon>Hexapoda</taxon>
        <taxon>Insecta</taxon>
        <taxon>Pterygota</taxon>
        <taxon>Neoptera</taxon>
        <taxon>Endopterygota</taxon>
        <taxon>Hymenoptera</taxon>
        <taxon>Apocrita</taxon>
        <taxon>Aculeata</taxon>
        <taxon>Formicoidea</taxon>
        <taxon>Formicidae</taxon>
        <taxon>Formicinae</taxon>
        <taxon>Lasius</taxon>
        <taxon>Lasius</taxon>
    </lineage>
</organism>